<dbReference type="AlphaFoldDB" id="A0A0C2T022"/>
<name>A0A0C2T022_AMAMK</name>
<keyword evidence="2" id="KW-1185">Reference proteome</keyword>
<accession>A0A0C2T022</accession>
<reference evidence="1 2" key="1">
    <citation type="submission" date="2014-04" db="EMBL/GenBank/DDBJ databases">
        <title>Evolutionary Origins and Diversification of the Mycorrhizal Mutualists.</title>
        <authorList>
            <consortium name="DOE Joint Genome Institute"/>
            <consortium name="Mycorrhizal Genomics Consortium"/>
            <person name="Kohler A."/>
            <person name="Kuo A."/>
            <person name="Nagy L.G."/>
            <person name="Floudas D."/>
            <person name="Copeland A."/>
            <person name="Barry K.W."/>
            <person name="Cichocki N."/>
            <person name="Veneault-Fourrey C."/>
            <person name="LaButti K."/>
            <person name="Lindquist E.A."/>
            <person name="Lipzen A."/>
            <person name="Lundell T."/>
            <person name="Morin E."/>
            <person name="Murat C."/>
            <person name="Riley R."/>
            <person name="Ohm R."/>
            <person name="Sun H."/>
            <person name="Tunlid A."/>
            <person name="Henrissat B."/>
            <person name="Grigoriev I.V."/>
            <person name="Hibbett D.S."/>
            <person name="Martin F."/>
        </authorList>
    </citation>
    <scope>NUCLEOTIDE SEQUENCE [LARGE SCALE GENOMIC DNA]</scope>
    <source>
        <strain evidence="1 2">Koide BX008</strain>
    </source>
</reference>
<organism evidence="1 2">
    <name type="scientific">Amanita muscaria (strain Koide BX008)</name>
    <dbReference type="NCBI Taxonomy" id="946122"/>
    <lineage>
        <taxon>Eukaryota</taxon>
        <taxon>Fungi</taxon>
        <taxon>Dikarya</taxon>
        <taxon>Basidiomycota</taxon>
        <taxon>Agaricomycotina</taxon>
        <taxon>Agaricomycetes</taxon>
        <taxon>Agaricomycetidae</taxon>
        <taxon>Agaricales</taxon>
        <taxon>Pluteineae</taxon>
        <taxon>Amanitaceae</taxon>
        <taxon>Amanita</taxon>
    </lineage>
</organism>
<sequence length="57" mass="6650">MAPKNVCGWVLGYCNGHLSSVYAHNNTVKYTHLKTQLRALKAPLARLEREKRLQFWH</sequence>
<dbReference type="EMBL" id="KN818310">
    <property type="protein sequence ID" value="KIL59764.1"/>
    <property type="molecule type" value="Genomic_DNA"/>
</dbReference>
<evidence type="ECO:0000313" key="2">
    <source>
        <dbReference type="Proteomes" id="UP000054549"/>
    </source>
</evidence>
<dbReference type="HOGENOM" id="CLU_2996128_0_0_1"/>
<gene>
    <name evidence="1" type="ORF">M378DRAFT_971841</name>
</gene>
<proteinExistence type="predicted"/>
<dbReference type="Proteomes" id="UP000054549">
    <property type="component" value="Unassembled WGS sequence"/>
</dbReference>
<protein>
    <submittedName>
        <fullName evidence="1">Uncharacterized protein</fullName>
    </submittedName>
</protein>
<dbReference type="InParanoid" id="A0A0C2T022"/>
<evidence type="ECO:0000313" key="1">
    <source>
        <dbReference type="EMBL" id="KIL59764.1"/>
    </source>
</evidence>